<evidence type="ECO:0000259" key="8">
    <source>
        <dbReference type="Pfam" id="PF03895"/>
    </source>
</evidence>
<keyword evidence="4" id="KW-0812">Transmembrane</keyword>
<name>A0A2X7AKQ7_ECOLX</name>
<evidence type="ECO:0000313" key="11">
    <source>
        <dbReference type="Proteomes" id="UP000254817"/>
    </source>
</evidence>
<proteinExistence type="predicted"/>
<dbReference type="RefSeq" id="WP_021525712.1">
    <property type="nucleotide sequence ID" value="NZ_JAPZOJ010000180.1"/>
</dbReference>
<evidence type="ECO:0000256" key="4">
    <source>
        <dbReference type="ARBA" id="ARBA00022692"/>
    </source>
</evidence>
<dbReference type="GO" id="GO:0009279">
    <property type="term" value="C:cell outer membrane"/>
    <property type="evidence" value="ECO:0007669"/>
    <property type="project" value="UniProtKB-SubCell"/>
</dbReference>
<dbReference type="Gene3D" id="3.30.1300.30">
    <property type="entry name" value="GSPII I/J protein-like"/>
    <property type="match status" value="1"/>
</dbReference>
<sequence length="84" mass="8817">MQEQIKENRKELRESAAQSAALAGLFQPYSVGKFNATAAVGGYRDEQAIAVGVGYRFTENVAGKVAVAAGGSSASWNAGVNFEF</sequence>
<dbReference type="EMBL" id="UGAW01000001">
    <property type="protein sequence ID" value="STG52070.1"/>
    <property type="molecule type" value="Genomic_DNA"/>
</dbReference>
<dbReference type="Proteomes" id="UP000254817">
    <property type="component" value="Unassembled WGS sequence"/>
</dbReference>
<keyword evidence="5" id="KW-0732">Signal</keyword>
<evidence type="ECO:0000256" key="6">
    <source>
        <dbReference type="ARBA" id="ARBA00023136"/>
    </source>
</evidence>
<dbReference type="InterPro" id="IPR005594">
    <property type="entry name" value="YadA_C"/>
</dbReference>
<feature type="domain" description="Trimeric autotransporter adhesin YadA-like C-terminal membrane anchor" evidence="8">
    <location>
        <begin position="26"/>
        <end position="84"/>
    </location>
</feature>
<keyword evidence="3" id="KW-1134">Transmembrane beta strand</keyword>
<gene>
    <name evidence="9" type="primary">yadA_3</name>
    <name evidence="10" type="synonym">yadA_6</name>
    <name evidence="9" type="ORF">NCTC11112_02560</name>
    <name evidence="10" type="ORF">NCTC11112_07320</name>
</gene>
<evidence type="ECO:0000256" key="1">
    <source>
        <dbReference type="ARBA" id="ARBA00004241"/>
    </source>
</evidence>
<evidence type="ECO:0000313" key="9">
    <source>
        <dbReference type="EMBL" id="STG52070.1"/>
    </source>
</evidence>
<evidence type="ECO:0000313" key="10">
    <source>
        <dbReference type="EMBL" id="STI48088.1"/>
    </source>
</evidence>
<dbReference type="InterPro" id="IPR045584">
    <property type="entry name" value="Pilin-like"/>
</dbReference>
<keyword evidence="6" id="KW-0472">Membrane</keyword>
<dbReference type="AlphaFoldDB" id="A0A2X7AKQ7"/>
<organism evidence="9 11">
    <name type="scientific">Escherichia coli</name>
    <dbReference type="NCBI Taxonomy" id="562"/>
    <lineage>
        <taxon>Bacteria</taxon>
        <taxon>Pseudomonadati</taxon>
        <taxon>Pseudomonadota</taxon>
        <taxon>Gammaproteobacteria</taxon>
        <taxon>Enterobacterales</taxon>
        <taxon>Enterobacteriaceae</taxon>
        <taxon>Escherichia</taxon>
    </lineage>
</organism>
<reference evidence="9 11" key="1">
    <citation type="submission" date="2018-06" db="EMBL/GenBank/DDBJ databases">
        <authorList>
            <consortium name="Pathogen Informatics"/>
            <person name="Doyle S."/>
        </authorList>
    </citation>
    <scope>NUCLEOTIDE SEQUENCE [LARGE SCALE GENOMIC DNA]</scope>
    <source>
        <strain evidence="9 11">NCTC11112</strain>
    </source>
</reference>
<dbReference type="GO" id="GO:0009986">
    <property type="term" value="C:cell surface"/>
    <property type="evidence" value="ECO:0007669"/>
    <property type="project" value="UniProtKB-SubCell"/>
</dbReference>
<evidence type="ECO:0000256" key="3">
    <source>
        <dbReference type="ARBA" id="ARBA00022452"/>
    </source>
</evidence>
<comment type="subcellular location">
    <subcellularLocation>
        <location evidence="2">Cell outer membrane</location>
    </subcellularLocation>
    <subcellularLocation>
        <location evidence="1">Cell surface</location>
    </subcellularLocation>
</comment>
<accession>A0A2X7AKQ7</accession>
<evidence type="ECO:0000256" key="5">
    <source>
        <dbReference type="ARBA" id="ARBA00022729"/>
    </source>
</evidence>
<protein>
    <submittedName>
        <fullName evidence="9">Putative immunoglobuling-binding protein</fullName>
    </submittedName>
</protein>
<dbReference type="Pfam" id="PF03895">
    <property type="entry name" value="YadA_anchor"/>
    <property type="match status" value="1"/>
</dbReference>
<keyword evidence="7" id="KW-0998">Cell outer membrane</keyword>
<evidence type="ECO:0000256" key="2">
    <source>
        <dbReference type="ARBA" id="ARBA00004442"/>
    </source>
</evidence>
<evidence type="ECO:0000256" key="7">
    <source>
        <dbReference type="ARBA" id="ARBA00023237"/>
    </source>
</evidence>
<dbReference type="EMBL" id="UGAW01000002">
    <property type="protein sequence ID" value="STI48088.1"/>
    <property type="molecule type" value="Genomic_DNA"/>
</dbReference>
<dbReference type="SUPFAM" id="SSF54523">
    <property type="entry name" value="Pili subunits"/>
    <property type="match status" value="1"/>
</dbReference>